<sequence length="132" mass="14007">MGPGRWPPKGQPSATNVLGGPLLPCSVAPLTGFYRDGCCNTGVEDRGLHTVCVEATAEFLAFSRTCGNDLSTPVPQYGFPGLKPGDRWCLCAARWEQARQAGVAPRVLLEATHVATLEICALEDLKAHAVSD</sequence>
<comment type="caution">
    <text evidence="1">The sequence shown here is derived from an EMBL/GenBank/DDBJ whole genome shotgun (WGS) entry which is preliminary data.</text>
</comment>
<dbReference type="RefSeq" id="WP_202832302.1">
    <property type="nucleotide sequence ID" value="NZ_JAETWB010000005.1"/>
</dbReference>
<name>A0ABS1U2Y6_9PROT</name>
<protein>
    <submittedName>
        <fullName evidence="1">DUF2237 domain-containing protein</fullName>
    </submittedName>
</protein>
<dbReference type="PANTHER" id="PTHR37466">
    <property type="entry name" value="SLR1628 PROTEIN"/>
    <property type="match status" value="1"/>
</dbReference>
<accession>A0ABS1U2Y6</accession>
<dbReference type="EMBL" id="JAETWB010000005">
    <property type="protein sequence ID" value="MBL6079038.1"/>
    <property type="molecule type" value="Genomic_DNA"/>
</dbReference>
<dbReference type="Proteomes" id="UP000660885">
    <property type="component" value="Unassembled WGS sequence"/>
</dbReference>
<gene>
    <name evidence="1" type="ORF">JMJ56_13550</name>
</gene>
<keyword evidence="2" id="KW-1185">Reference proteome</keyword>
<evidence type="ECO:0000313" key="1">
    <source>
        <dbReference type="EMBL" id="MBL6079038.1"/>
    </source>
</evidence>
<dbReference type="PANTHER" id="PTHR37466:SF1">
    <property type="entry name" value="SLR1628 PROTEIN"/>
    <property type="match status" value="1"/>
</dbReference>
<evidence type="ECO:0000313" key="2">
    <source>
        <dbReference type="Proteomes" id="UP000660885"/>
    </source>
</evidence>
<dbReference type="InterPro" id="IPR018714">
    <property type="entry name" value="DUF2237"/>
</dbReference>
<proteinExistence type="predicted"/>
<organism evidence="1 2">
    <name type="scientific">Belnapia arida</name>
    <dbReference type="NCBI Taxonomy" id="2804533"/>
    <lineage>
        <taxon>Bacteria</taxon>
        <taxon>Pseudomonadati</taxon>
        <taxon>Pseudomonadota</taxon>
        <taxon>Alphaproteobacteria</taxon>
        <taxon>Acetobacterales</taxon>
        <taxon>Roseomonadaceae</taxon>
        <taxon>Belnapia</taxon>
    </lineage>
</organism>
<dbReference type="Gene3D" id="3.30.56.110">
    <property type="entry name" value="Protein of unknown function DUF2237"/>
    <property type="match status" value="1"/>
</dbReference>
<reference evidence="1 2" key="1">
    <citation type="submission" date="2021-01" db="EMBL/GenBank/DDBJ databases">
        <title>Belnapia mucosa sp. nov. and Belnapia arida sp. nov., isolated from the Tabernas Desert (Almeria, Spain).</title>
        <authorList>
            <person name="Molina-Menor E."/>
            <person name="Vidal-Verdu A."/>
            <person name="Calonge A."/>
            <person name="Satari L."/>
            <person name="Pereto J."/>
            <person name="Porcar M."/>
        </authorList>
    </citation>
    <scope>NUCLEOTIDE SEQUENCE [LARGE SCALE GENOMIC DNA]</scope>
    <source>
        <strain evidence="1 2">T18</strain>
    </source>
</reference>
<dbReference type="Pfam" id="PF09996">
    <property type="entry name" value="DUF2237"/>
    <property type="match status" value="1"/>
</dbReference>